<evidence type="ECO:0000256" key="1">
    <source>
        <dbReference type="SAM" id="MobiDB-lite"/>
    </source>
</evidence>
<feature type="transmembrane region" description="Helical" evidence="2">
    <location>
        <begin position="21"/>
        <end position="42"/>
    </location>
</feature>
<name>A0A974NJV1_PERPY</name>
<feature type="compositionally biased region" description="Basic and acidic residues" evidence="1">
    <location>
        <begin position="231"/>
        <end position="240"/>
    </location>
</feature>
<dbReference type="GO" id="GO:0004222">
    <property type="term" value="F:metalloendopeptidase activity"/>
    <property type="evidence" value="ECO:0007669"/>
    <property type="project" value="TreeGrafter"/>
</dbReference>
<feature type="domain" description="M23ase beta-sheet core" evidence="3">
    <location>
        <begin position="118"/>
        <end position="216"/>
    </location>
</feature>
<organism evidence="4 5">
    <name type="scientific">Peribacillus psychrosaccharolyticus</name>
    <name type="common">Bacillus psychrosaccharolyticus</name>
    <dbReference type="NCBI Taxonomy" id="1407"/>
    <lineage>
        <taxon>Bacteria</taxon>
        <taxon>Bacillati</taxon>
        <taxon>Bacillota</taxon>
        <taxon>Bacilli</taxon>
        <taxon>Bacillales</taxon>
        <taxon>Bacillaceae</taxon>
        <taxon>Peribacillus</taxon>
    </lineage>
</organism>
<dbReference type="Proteomes" id="UP000595254">
    <property type="component" value="Chromosome"/>
</dbReference>
<keyword evidence="5" id="KW-1185">Reference proteome</keyword>
<reference evidence="4 5" key="1">
    <citation type="submission" date="2021-01" db="EMBL/GenBank/DDBJ databases">
        <title>FDA dAtabase for Regulatory Grade micrObial Sequences (FDA-ARGOS): Supporting development and validation of Infectious Disease Dx tests.</title>
        <authorList>
            <person name="Nelson B."/>
            <person name="Plummer A."/>
            <person name="Tallon L."/>
            <person name="Sadzewicz L."/>
            <person name="Zhao X."/>
            <person name="Boylan J."/>
            <person name="Ott S."/>
            <person name="Bowen H."/>
            <person name="Vavikolanu K."/>
            <person name="Mehta A."/>
            <person name="Aluvathingal J."/>
            <person name="Nadendla S."/>
            <person name="Myers T."/>
            <person name="Yan Y."/>
            <person name="Sichtig H."/>
        </authorList>
    </citation>
    <scope>NUCLEOTIDE SEQUENCE [LARGE SCALE GENOMIC DNA]</scope>
    <source>
        <strain evidence="4 5">FDAARGOS_1161</strain>
    </source>
</reference>
<dbReference type="InterPro" id="IPR050570">
    <property type="entry name" value="Cell_wall_metabolism_enzyme"/>
</dbReference>
<keyword evidence="2" id="KW-0472">Membrane</keyword>
<feature type="region of interest" description="Disordered" evidence="1">
    <location>
        <begin position="225"/>
        <end position="280"/>
    </location>
</feature>
<evidence type="ECO:0000313" key="5">
    <source>
        <dbReference type="Proteomes" id="UP000595254"/>
    </source>
</evidence>
<dbReference type="InterPro" id="IPR011055">
    <property type="entry name" value="Dup_hybrid_motif"/>
</dbReference>
<dbReference type="CDD" id="cd12797">
    <property type="entry name" value="M23_peptidase"/>
    <property type="match status" value="1"/>
</dbReference>
<dbReference type="SUPFAM" id="SSF51261">
    <property type="entry name" value="Duplicated hybrid motif"/>
    <property type="match status" value="1"/>
</dbReference>
<evidence type="ECO:0000259" key="3">
    <source>
        <dbReference type="Pfam" id="PF01551"/>
    </source>
</evidence>
<proteinExistence type="predicted"/>
<sequence length="280" mass="31024">MREEEKNTSQKSRFQRILKKRWTMPAIYLASAAIILSAVFWYQNSDNQTAENGKDKETAETAKDFNQPSVEVNSKLESIKMPVADASATVIKKNFYDKNADKAEQEAALVYYNNRYEPNKGIDVAARDNKAFDVVASISGEVTKVEDDSLNGNLVEVEHEDGVVTRYQSIQDIEVKVGDKVKQGEKLAVAGQSLINEDAGVHVHFEIRKDGVAVNPIEFMDKQLTSIPSDTKAESNDSDKGAVPADENTELEKGTDIPDSDKTDDPTNQDEEDTTGNQDN</sequence>
<feature type="compositionally biased region" description="Basic and acidic residues" evidence="1">
    <location>
        <begin position="250"/>
        <end position="265"/>
    </location>
</feature>
<dbReference type="Gene3D" id="2.70.70.10">
    <property type="entry name" value="Glucose Permease (Domain IIA)"/>
    <property type="match status" value="1"/>
</dbReference>
<keyword evidence="2" id="KW-0812">Transmembrane</keyword>
<protein>
    <submittedName>
        <fullName evidence="4">M23 family metallopeptidase</fullName>
    </submittedName>
</protein>
<gene>
    <name evidence="4" type="ORF">I6J18_15730</name>
</gene>
<dbReference type="KEGG" id="ppsr:I6J18_15730"/>
<dbReference type="Pfam" id="PF01551">
    <property type="entry name" value="Peptidase_M23"/>
    <property type="match status" value="1"/>
</dbReference>
<dbReference type="PANTHER" id="PTHR21666">
    <property type="entry name" value="PEPTIDASE-RELATED"/>
    <property type="match status" value="1"/>
</dbReference>
<keyword evidence="2" id="KW-1133">Transmembrane helix</keyword>
<dbReference type="RefSeq" id="WP_040375210.1">
    <property type="nucleotide sequence ID" value="NZ_CP068053.1"/>
</dbReference>
<evidence type="ECO:0000256" key="2">
    <source>
        <dbReference type="SAM" id="Phobius"/>
    </source>
</evidence>
<dbReference type="AlphaFoldDB" id="A0A974NJV1"/>
<accession>A0A974NJV1</accession>
<dbReference type="InterPro" id="IPR016047">
    <property type="entry name" value="M23ase_b-sheet_dom"/>
</dbReference>
<dbReference type="PANTHER" id="PTHR21666:SF291">
    <property type="entry name" value="STAGE II SPORULATION PROTEIN Q"/>
    <property type="match status" value="1"/>
</dbReference>
<dbReference type="EMBL" id="CP068053">
    <property type="protein sequence ID" value="QQS99087.1"/>
    <property type="molecule type" value="Genomic_DNA"/>
</dbReference>
<evidence type="ECO:0000313" key="4">
    <source>
        <dbReference type="EMBL" id="QQS99087.1"/>
    </source>
</evidence>